<sequence length="107" mass="11496">MKPAAETVPNTAPVPPVATSAGPQLSMHVDRLVLHGFPFSQHDGTRIEQAFQDEVQRLVIAGEMRLDRLGAQALDQLRVAELRLDGGAGPEQLGRKLAAALLREIAP</sequence>
<proteinExistence type="predicted"/>
<comment type="caution">
    <text evidence="2">The sequence shown here is derived from an EMBL/GenBank/DDBJ whole genome shotgun (WGS) entry which is preliminary data.</text>
</comment>
<evidence type="ECO:0000313" key="3">
    <source>
        <dbReference type="Proteomes" id="UP001500279"/>
    </source>
</evidence>
<dbReference type="EMBL" id="BAAAEW010000042">
    <property type="protein sequence ID" value="GAA0764060.1"/>
    <property type="molecule type" value="Genomic_DNA"/>
</dbReference>
<evidence type="ECO:0000313" key="2">
    <source>
        <dbReference type="EMBL" id="GAA0764060.1"/>
    </source>
</evidence>
<reference evidence="2 3" key="1">
    <citation type="journal article" date="2019" name="Int. J. Syst. Evol. Microbiol.">
        <title>The Global Catalogue of Microorganisms (GCM) 10K type strain sequencing project: providing services to taxonomists for standard genome sequencing and annotation.</title>
        <authorList>
            <consortium name="The Broad Institute Genomics Platform"/>
            <consortium name="The Broad Institute Genome Sequencing Center for Infectious Disease"/>
            <person name="Wu L."/>
            <person name="Ma J."/>
        </authorList>
    </citation>
    <scope>NUCLEOTIDE SEQUENCE [LARGE SCALE GENOMIC DNA]</scope>
    <source>
        <strain evidence="2 3">JCM 15503</strain>
    </source>
</reference>
<feature type="compositionally biased region" description="Low complexity" evidence="1">
    <location>
        <begin position="1"/>
        <end position="21"/>
    </location>
</feature>
<accession>A0ABN1KET2</accession>
<keyword evidence="3" id="KW-1185">Reference proteome</keyword>
<organism evidence="2 3">
    <name type="scientific">Ideonella azotifigens</name>
    <dbReference type="NCBI Taxonomy" id="513160"/>
    <lineage>
        <taxon>Bacteria</taxon>
        <taxon>Pseudomonadati</taxon>
        <taxon>Pseudomonadota</taxon>
        <taxon>Betaproteobacteria</taxon>
        <taxon>Burkholderiales</taxon>
        <taxon>Sphaerotilaceae</taxon>
        <taxon>Ideonella</taxon>
    </lineage>
</organism>
<dbReference type="Proteomes" id="UP001500279">
    <property type="component" value="Unassembled WGS sequence"/>
</dbReference>
<dbReference type="RefSeq" id="WP_141287906.1">
    <property type="nucleotide sequence ID" value="NZ_BAAAEW010000042.1"/>
</dbReference>
<protein>
    <submittedName>
        <fullName evidence="2">Uncharacterized protein</fullName>
    </submittedName>
</protein>
<gene>
    <name evidence="2" type="ORF">GCM10009107_49730</name>
</gene>
<evidence type="ECO:0000256" key="1">
    <source>
        <dbReference type="SAM" id="MobiDB-lite"/>
    </source>
</evidence>
<feature type="region of interest" description="Disordered" evidence="1">
    <location>
        <begin position="1"/>
        <end position="22"/>
    </location>
</feature>
<name>A0ABN1KET2_9BURK</name>